<dbReference type="EMBL" id="BNBT01000042">
    <property type="protein sequence ID" value="GHE60988.1"/>
    <property type="molecule type" value="Genomic_DNA"/>
</dbReference>
<keyword evidence="9" id="KW-1185">Reference proteome</keyword>
<evidence type="ECO:0000256" key="2">
    <source>
        <dbReference type="ARBA" id="ARBA00022692"/>
    </source>
</evidence>
<evidence type="ECO:0000256" key="6">
    <source>
        <dbReference type="SAM" id="Phobius"/>
    </source>
</evidence>
<dbReference type="RefSeq" id="WP_190136666.1">
    <property type="nucleotide sequence ID" value="NZ_BNBT01000042.1"/>
</dbReference>
<reference evidence="8" key="1">
    <citation type="journal article" date="2014" name="Int. J. Syst. Evol. Microbiol.">
        <title>Complete genome sequence of Corynebacterium casei LMG S-19264T (=DSM 44701T), isolated from a smear-ripened cheese.</title>
        <authorList>
            <consortium name="US DOE Joint Genome Institute (JGI-PGF)"/>
            <person name="Walter F."/>
            <person name="Albersmeier A."/>
            <person name="Kalinowski J."/>
            <person name="Ruckert C."/>
        </authorList>
    </citation>
    <scope>NUCLEOTIDE SEQUENCE</scope>
    <source>
        <strain evidence="8">JCM 4784</strain>
    </source>
</reference>
<keyword evidence="2 6" id="KW-0812">Transmembrane</keyword>
<evidence type="ECO:0000259" key="7">
    <source>
        <dbReference type="Pfam" id="PF06271"/>
    </source>
</evidence>
<dbReference type="Pfam" id="PF06271">
    <property type="entry name" value="RDD"/>
    <property type="match status" value="1"/>
</dbReference>
<protein>
    <recommendedName>
        <fullName evidence="7">RDD domain-containing protein</fullName>
    </recommendedName>
</protein>
<dbReference type="AlphaFoldDB" id="A0A918ZP92"/>
<feature type="transmembrane region" description="Helical" evidence="6">
    <location>
        <begin position="39"/>
        <end position="62"/>
    </location>
</feature>
<feature type="domain" description="RDD" evidence="7">
    <location>
        <begin position="33"/>
        <end position="133"/>
    </location>
</feature>
<keyword evidence="4 6" id="KW-0472">Membrane</keyword>
<dbReference type="InterPro" id="IPR010432">
    <property type="entry name" value="RDD"/>
</dbReference>
<keyword evidence="3 6" id="KW-1133">Transmembrane helix</keyword>
<feature type="compositionally biased region" description="Low complexity" evidence="5">
    <location>
        <begin position="1"/>
        <end position="16"/>
    </location>
</feature>
<sequence length="167" mass="16733">MTKQQPTPASAARTPSGPTPSTPPPGPPPGRTPSAPRRITGAVIDALLALACGAAAGAAAGIKVVDGVAELRLAPATGAAALVGAVAFSLVNHVLLTAVCRASLGKLATGLRVVRASDGGRPGLVRLTGRWVFGFYWAVAAVPLHVASDSDVQQQDAVGLRVVRRPA</sequence>
<feature type="region of interest" description="Disordered" evidence="5">
    <location>
        <begin position="1"/>
        <end position="37"/>
    </location>
</feature>
<organism evidence="8 9">
    <name type="scientific">Streptomyces longispororuber</name>
    <dbReference type="NCBI Taxonomy" id="68230"/>
    <lineage>
        <taxon>Bacteria</taxon>
        <taxon>Bacillati</taxon>
        <taxon>Actinomycetota</taxon>
        <taxon>Actinomycetes</taxon>
        <taxon>Kitasatosporales</taxon>
        <taxon>Streptomycetaceae</taxon>
        <taxon>Streptomyces</taxon>
    </lineage>
</organism>
<gene>
    <name evidence="8" type="ORF">GCM10018785_32600</name>
</gene>
<feature type="transmembrane region" description="Helical" evidence="6">
    <location>
        <begin position="74"/>
        <end position="96"/>
    </location>
</feature>
<evidence type="ECO:0000256" key="1">
    <source>
        <dbReference type="ARBA" id="ARBA00004141"/>
    </source>
</evidence>
<evidence type="ECO:0000256" key="3">
    <source>
        <dbReference type="ARBA" id="ARBA00022989"/>
    </source>
</evidence>
<feature type="compositionally biased region" description="Pro residues" evidence="5">
    <location>
        <begin position="17"/>
        <end position="31"/>
    </location>
</feature>
<dbReference type="Proteomes" id="UP000608024">
    <property type="component" value="Unassembled WGS sequence"/>
</dbReference>
<name>A0A918ZP92_9ACTN</name>
<comment type="subcellular location">
    <subcellularLocation>
        <location evidence="1">Membrane</location>
        <topology evidence="1">Multi-pass membrane protein</topology>
    </subcellularLocation>
</comment>
<evidence type="ECO:0000256" key="4">
    <source>
        <dbReference type="ARBA" id="ARBA00023136"/>
    </source>
</evidence>
<proteinExistence type="predicted"/>
<accession>A0A918ZP92</accession>
<dbReference type="GO" id="GO:0016020">
    <property type="term" value="C:membrane"/>
    <property type="evidence" value="ECO:0007669"/>
    <property type="project" value="UniProtKB-SubCell"/>
</dbReference>
<evidence type="ECO:0000256" key="5">
    <source>
        <dbReference type="SAM" id="MobiDB-lite"/>
    </source>
</evidence>
<comment type="caution">
    <text evidence="8">The sequence shown here is derived from an EMBL/GenBank/DDBJ whole genome shotgun (WGS) entry which is preliminary data.</text>
</comment>
<reference evidence="8" key="2">
    <citation type="submission" date="2020-09" db="EMBL/GenBank/DDBJ databases">
        <authorList>
            <person name="Sun Q."/>
            <person name="Ohkuma M."/>
        </authorList>
    </citation>
    <scope>NUCLEOTIDE SEQUENCE</scope>
    <source>
        <strain evidence="8">JCM 4784</strain>
    </source>
</reference>
<evidence type="ECO:0000313" key="8">
    <source>
        <dbReference type="EMBL" id="GHE60988.1"/>
    </source>
</evidence>
<evidence type="ECO:0000313" key="9">
    <source>
        <dbReference type="Proteomes" id="UP000608024"/>
    </source>
</evidence>